<comment type="caution">
    <text evidence="1">The sequence shown here is derived from an EMBL/GenBank/DDBJ whole genome shotgun (WGS) entry which is preliminary data.</text>
</comment>
<protein>
    <submittedName>
        <fullName evidence="1">Uncharacterized protein</fullName>
    </submittedName>
</protein>
<accession>A0A814X0M5</accession>
<sequence>MGCARSHFTLTPLPTGQVLAVGEKGPAIDECPRVSELYNSTTNQWISTLLLNTGRHKHNAVLINNGVLVLGGSVDDDTYQYACERYDL</sequence>
<gene>
    <name evidence="2" type="ORF">BJG266_LOCUS39309</name>
    <name evidence="1" type="ORF">QVE165_LOCUS26043</name>
</gene>
<dbReference type="Proteomes" id="UP000663832">
    <property type="component" value="Unassembled WGS sequence"/>
</dbReference>
<evidence type="ECO:0000313" key="1">
    <source>
        <dbReference type="EMBL" id="CAF1205113.1"/>
    </source>
</evidence>
<dbReference type="AlphaFoldDB" id="A0A814X0M5"/>
<evidence type="ECO:0000313" key="3">
    <source>
        <dbReference type="Proteomes" id="UP000663832"/>
    </source>
</evidence>
<dbReference type="InterPro" id="IPR015915">
    <property type="entry name" value="Kelch-typ_b-propeller"/>
</dbReference>
<reference evidence="1" key="1">
    <citation type="submission" date="2021-02" db="EMBL/GenBank/DDBJ databases">
        <authorList>
            <person name="Nowell W R."/>
        </authorList>
    </citation>
    <scope>NUCLEOTIDE SEQUENCE</scope>
</reference>
<dbReference type="EMBL" id="CAJNOI010001661">
    <property type="protein sequence ID" value="CAF1430513.1"/>
    <property type="molecule type" value="Genomic_DNA"/>
</dbReference>
<dbReference type="EMBL" id="CAJNOM010000191">
    <property type="protein sequence ID" value="CAF1205113.1"/>
    <property type="molecule type" value="Genomic_DNA"/>
</dbReference>
<dbReference type="Proteomes" id="UP000663877">
    <property type="component" value="Unassembled WGS sequence"/>
</dbReference>
<dbReference type="OrthoDB" id="6350321at2759"/>
<name>A0A814X0M5_9BILA</name>
<dbReference type="Gene3D" id="2.120.10.80">
    <property type="entry name" value="Kelch-type beta propeller"/>
    <property type="match status" value="1"/>
</dbReference>
<keyword evidence="3" id="KW-1185">Reference proteome</keyword>
<organism evidence="1 3">
    <name type="scientific">Adineta steineri</name>
    <dbReference type="NCBI Taxonomy" id="433720"/>
    <lineage>
        <taxon>Eukaryota</taxon>
        <taxon>Metazoa</taxon>
        <taxon>Spiralia</taxon>
        <taxon>Gnathifera</taxon>
        <taxon>Rotifera</taxon>
        <taxon>Eurotatoria</taxon>
        <taxon>Bdelloidea</taxon>
        <taxon>Adinetida</taxon>
        <taxon>Adinetidae</taxon>
        <taxon>Adineta</taxon>
    </lineage>
</organism>
<proteinExistence type="predicted"/>
<dbReference type="SUPFAM" id="SSF117281">
    <property type="entry name" value="Kelch motif"/>
    <property type="match status" value="1"/>
</dbReference>
<evidence type="ECO:0000313" key="2">
    <source>
        <dbReference type="EMBL" id="CAF1430513.1"/>
    </source>
</evidence>